<dbReference type="EMBL" id="AZYO01000011">
    <property type="protein sequence ID" value="KOS56924.1"/>
    <property type="molecule type" value="Genomic_DNA"/>
</dbReference>
<gene>
    <name evidence="1" type="ORF">Z051_06995</name>
</gene>
<evidence type="ECO:0000313" key="2">
    <source>
        <dbReference type="Proteomes" id="UP000037712"/>
    </source>
</evidence>
<accession>A0A0M8PHY6</accession>
<name>A0A0M8PHY6_RHORH</name>
<dbReference type="PATRIC" id="fig|1441923.3.peg.1545"/>
<sequence>MTLHRTTVHCGRGGNSRRIGMTDNCDLATVAEPESLHTTLMVLLQSNFASVTTTSEWIAAVRSGAALPESNLVESALQGRSAAAPV</sequence>
<protein>
    <submittedName>
        <fullName evidence="1">Uncharacterized protein</fullName>
    </submittedName>
</protein>
<dbReference type="Proteomes" id="UP000037712">
    <property type="component" value="Unassembled WGS sequence"/>
</dbReference>
<proteinExistence type="predicted"/>
<reference evidence="1 2" key="1">
    <citation type="journal article" date="2015" name="Genome Announc.">
        <title>Draft Genome Sequence of Rhodococcus rhodochrous Strain KG-21, a Soil Isolate from Oil Fields of Krishna-Godavari Basin, India.</title>
        <authorList>
            <person name="Dawar C."/>
            <person name="Aggarwal R.K."/>
        </authorList>
    </citation>
    <scope>NUCLEOTIDE SEQUENCE [LARGE SCALE GENOMIC DNA]</scope>
    <source>
        <strain evidence="1 2">KG-21</strain>
    </source>
</reference>
<reference evidence="2" key="2">
    <citation type="submission" date="2015-01" db="EMBL/GenBank/DDBJ databases">
        <title>Draft genome sequence of potential hydrocarbon metabolising strain of Rhodococcus rhodochrous.</title>
        <authorList>
            <person name="Aggarwal R.K."/>
            <person name="Dawar C."/>
        </authorList>
    </citation>
    <scope>NUCLEOTIDE SEQUENCE [LARGE SCALE GENOMIC DNA]</scope>
    <source>
        <strain evidence="2">KG-21</strain>
    </source>
</reference>
<comment type="caution">
    <text evidence="1">The sequence shown here is derived from an EMBL/GenBank/DDBJ whole genome shotgun (WGS) entry which is preliminary data.</text>
</comment>
<organism evidence="1 2">
    <name type="scientific">Rhodococcus rhodochrous KG-21</name>
    <dbReference type="NCBI Taxonomy" id="1441923"/>
    <lineage>
        <taxon>Bacteria</taxon>
        <taxon>Bacillati</taxon>
        <taxon>Actinomycetota</taxon>
        <taxon>Actinomycetes</taxon>
        <taxon>Mycobacteriales</taxon>
        <taxon>Nocardiaceae</taxon>
        <taxon>Rhodococcus</taxon>
    </lineage>
</organism>
<dbReference type="AlphaFoldDB" id="A0A0M8PHY6"/>
<evidence type="ECO:0000313" key="1">
    <source>
        <dbReference type="EMBL" id="KOS56924.1"/>
    </source>
</evidence>